<accession>A0A5B8S6Y4</accession>
<dbReference type="PANTHER" id="PTHR43798">
    <property type="entry name" value="MONOACYLGLYCEROL LIPASE"/>
    <property type="match status" value="1"/>
</dbReference>
<sequence length="299" mass="32658">MGGRPGSSWRLKMSRNCSGGARLPGFRDWGICMARPVRKFVDGQHGQIHLRIATPAAPSKRPLACLHMSPKSGRIFARFIEAAADDRIVLAHDYPGFGESDPPPSSPPVTIEDYAQSLWDVVDALGLGVIDLLGYHTGSEVAAEAARQRPDQVGAIVMISAPVFSPEELKLMHETYEHIPLDVEGTRFRIMWEKVVHHRGPGTDLEAMAMSFAENLRAGENYEWGHRAAFEYAPKYPAVVGALSHRITVLMPGDELAEFTPRIAPYLANGEIIAHPEWGHGFLDAHTEAAVTAVKAALG</sequence>
<dbReference type="EMBL" id="CP042345">
    <property type="protein sequence ID" value="QEA17140.1"/>
    <property type="molecule type" value="Genomic_DNA"/>
</dbReference>
<protein>
    <submittedName>
        <fullName evidence="2">Alpha/beta hydrolase</fullName>
    </submittedName>
</protein>
<dbReference type="InterPro" id="IPR000073">
    <property type="entry name" value="AB_hydrolase_1"/>
</dbReference>
<evidence type="ECO:0000313" key="2">
    <source>
        <dbReference type="EMBL" id="QEA17140.1"/>
    </source>
</evidence>
<dbReference type="InterPro" id="IPR029058">
    <property type="entry name" value="AB_hydrolase_fold"/>
</dbReference>
<proteinExistence type="predicted"/>
<evidence type="ECO:0000259" key="1">
    <source>
        <dbReference type="Pfam" id="PF00561"/>
    </source>
</evidence>
<dbReference type="KEGG" id="ngf:FRF71_13915"/>
<keyword evidence="3" id="KW-1185">Reference proteome</keyword>
<dbReference type="Proteomes" id="UP000321172">
    <property type="component" value="Chromosome"/>
</dbReference>
<organism evidence="2 3">
    <name type="scientific">Novosphingobium ginsenosidimutans</name>
    <dbReference type="NCBI Taxonomy" id="1176536"/>
    <lineage>
        <taxon>Bacteria</taxon>
        <taxon>Pseudomonadati</taxon>
        <taxon>Pseudomonadota</taxon>
        <taxon>Alphaproteobacteria</taxon>
        <taxon>Sphingomonadales</taxon>
        <taxon>Sphingomonadaceae</taxon>
        <taxon>Novosphingobium</taxon>
    </lineage>
</organism>
<dbReference type="PANTHER" id="PTHR43798:SF33">
    <property type="entry name" value="HYDROLASE, PUTATIVE (AFU_ORTHOLOGUE AFUA_2G14860)-RELATED"/>
    <property type="match status" value="1"/>
</dbReference>
<dbReference type="OrthoDB" id="7618865at2"/>
<reference evidence="2 3" key="1">
    <citation type="journal article" date="2013" name="J. Microbiol. Biotechnol.">
        <title>Novosphingobium ginsenosidimutans sp. nov., with the ability to convert ginsenoside.</title>
        <authorList>
            <person name="Kim J.K."/>
            <person name="He D."/>
            <person name="Liu Q.M."/>
            <person name="Park H.Y."/>
            <person name="Jung M.S."/>
            <person name="Yoon M.H."/>
            <person name="Kim S.C."/>
            <person name="Im W.T."/>
        </authorList>
    </citation>
    <scope>NUCLEOTIDE SEQUENCE [LARGE SCALE GENOMIC DNA]</scope>
    <source>
        <strain evidence="2 3">FW-6</strain>
    </source>
</reference>
<dbReference type="AlphaFoldDB" id="A0A5B8S6Y4"/>
<dbReference type="SUPFAM" id="SSF53474">
    <property type="entry name" value="alpha/beta-Hydrolases"/>
    <property type="match status" value="1"/>
</dbReference>
<dbReference type="Pfam" id="PF00561">
    <property type="entry name" value="Abhydrolase_1"/>
    <property type="match status" value="1"/>
</dbReference>
<dbReference type="InterPro" id="IPR050266">
    <property type="entry name" value="AB_hydrolase_sf"/>
</dbReference>
<evidence type="ECO:0000313" key="3">
    <source>
        <dbReference type="Proteomes" id="UP000321172"/>
    </source>
</evidence>
<keyword evidence="2" id="KW-0378">Hydrolase</keyword>
<dbReference type="GO" id="GO:0016787">
    <property type="term" value="F:hydrolase activity"/>
    <property type="evidence" value="ECO:0007669"/>
    <property type="project" value="UniProtKB-KW"/>
</dbReference>
<dbReference type="GO" id="GO:0016020">
    <property type="term" value="C:membrane"/>
    <property type="evidence" value="ECO:0007669"/>
    <property type="project" value="TreeGrafter"/>
</dbReference>
<feature type="domain" description="AB hydrolase-1" evidence="1">
    <location>
        <begin position="65"/>
        <end position="170"/>
    </location>
</feature>
<gene>
    <name evidence="2" type="ORF">FRF71_13915</name>
</gene>
<name>A0A5B8S6Y4_9SPHN</name>
<dbReference type="Gene3D" id="3.40.50.1820">
    <property type="entry name" value="alpha/beta hydrolase"/>
    <property type="match status" value="1"/>
</dbReference>